<keyword evidence="6" id="KW-1185">Reference proteome</keyword>
<evidence type="ECO:0000313" key="6">
    <source>
        <dbReference type="Proteomes" id="UP001228905"/>
    </source>
</evidence>
<dbReference type="InterPro" id="IPR036390">
    <property type="entry name" value="WH_DNA-bd_sf"/>
</dbReference>
<comment type="caution">
    <text evidence="5">The sequence shown here is derived from an EMBL/GenBank/DDBJ whole genome shotgun (WGS) entry which is preliminary data.</text>
</comment>
<gene>
    <name evidence="5" type="ORF">QO010_001397</name>
</gene>
<accession>A0ABU0INQ5</accession>
<dbReference type="PANTHER" id="PTHR39515:SF2">
    <property type="entry name" value="HTH-TYPE TRANSCRIPTIONAL REGULATOR RV0880"/>
    <property type="match status" value="1"/>
</dbReference>
<reference evidence="5 6" key="1">
    <citation type="submission" date="2023-07" db="EMBL/GenBank/DDBJ databases">
        <title>Genomic Encyclopedia of Type Strains, Phase IV (KMG-IV): sequencing the most valuable type-strain genomes for metagenomic binning, comparative biology and taxonomic classification.</title>
        <authorList>
            <person name="Goeker M."/>
        </authorList>
    </citation>
    <scope>NUCLEOTIDE SEQUENCE [LARGE SCALE GENOMIC DNA]</scope>
    <source>
        <strain evidence="5 6">DSM 18695</strain>
    </source>
</reference>
<dbReference type="RefSeq" id="WP_307347717.1">
    <property type="nucleotide sequence ID" value="NZ_JAUSVS010000002.1"/>
</dbReference>
<proteinExistence type="predicted"/>
<dbReference type="SUPFAM" id="SSF46785">
    <property type="entry name" value="Winged helix' DNA-binding domain"/>
    <property type="match status" value="1"/>
</dbReference>
<evidence type="ECO:0000256" key="1">
    <source>
        <dbReference type="ARBA" id="ARBA00023015"/>
    </source>
</evidence>
<dbReference type="GO" id="GO:0003677">
    <property type="term" value="F:DNA binding"/>
    <property type="evidence" value="ECO:0007669"/>
    <property type="project" value="UniProtKB-KW"/>
</dbReference>
<evidence type="ECO:0000256" key="2">
    <source>
        <dbReference type="ARBA" id="ARBA00023125"/>
    </source>
</evidence>
<dbReference type="PANTHER" id="PTHR39515">
    <property type="entry name" value="CONSERVED PROTEIN"/>
    <property type="match status" value="1"/>
</dbReference>
<dbReference type="Gene3D" id="1.10.10.10">
    <property type="entry name" value="Winged helix-like DNA-binding domain superfamily/Winged helix DNA-binding domain"/>
    <property type="match status" value="1"/>
</dbReference>
<protein>
    <submittedName>
        <fullName evidence="5">DNA-binding MarR family transcriptional regulator</fullName>
    </submittedName>
</protein>
<dbReference type="EMBL" id="JAUSVS010000002">
    <property type="protein sequence ID" value="MDQ0463626.1"/>
    <property type="molecule type" value="Genomic_DNA"/>
</dbReference>
<evidence type="ECO:0000259" key="4">
    <source>
        <dbReference type="PROSITE" id="PS50995"/>
    </source>
</evidence>
<dbReference type="InterPro" id="IPR023187">
    <property type="entry name" value="Tscrpt_reg_MarR-type_CS"/>
</dbReference>
<dbReference type="SMART" id="SM00347">
    <property type="entry name" value="HTH_MARR"/>
    <property type="match status" value="1"/>
</dbReference>
<organism evidence="5 6">
    <name type="scientific">Caulobacter ginsengisoli</name>
    <dbReference type="NCBI Taxonomy" id="400775"/>
    <lineage>
        <taxon>Bacteria</taxon>
        <taxon>Pseudomonadati</taxon>
        <taxon>Pseudomonadota</taxon>
        <taxon>Alphaproteobacteria</taxon>
        <taxon>Caulobacterales</taxon>
        <taxon>Caulobacteraceae</taxon>
        <taxon>Caulobacter</taxon>
    </lineage>
</organism>
<keyword evidence="1" id="KW-0805">Transcription regulation</keyword>
<dbReference type="PROSITE" id="PS50995">
    <property type="entry name" value="HTH_MARR_2"/>
    <property type="match status" value="1"/>
</dbReference>
<dbReference type="Gene3D" id="1.10.287.100">
    <property type="match status" value="1"/>
</dbReference>
<sequence>MPDSTATIARAVLQLARRLRAERPQSAVSLSGLGLLNTLHREGPMPAARLAEAERLQPQSLTRLIARLETDGLVVRTRGEVDRRTLLLEITAAGRAVISQDMTARRAWLASAMDAALTVKEQAELARAAELMQRLAGL</sequence>
<dbReference type="InterPro" id="IPR036388">
    <property type="entry name" value="WH-like_DNA-bd_sf"/>
</dbReference>
<evidence type="ECO:0000256" key="3">
    <source>
        <dbReference type="ARBA" id="ARBA00023163"/>
    </source>
</evidence>
<keyword evidence="3" id="KW-0804">Transcription</keyword>
<dbReference type="Proteomes" id="UP001228905">
    <property type="component" value="Unassembled WGS sequence"/>
</dbReference>
<dbReference type="InterPro" id="IPR000835">
    <property type="entry name" value="HTH_MarR-typ"/>
</dbReference>
<dbReference type="InterPro" id="IPR052526">
    <property type="entry name" value="HTH-type_Bedaq_tolerance"/>
</dbReference>
<keyword evidence="2 5" id="KW-0238">DNA-binding</keyword>
<dbReference type="PROSITE" id="PS01117">
    <property type="entry name" value="HTH_MARR_1"/>
    <property type="match status" value="1"/>
</dbReference>
<feature type="domain" description="HTH marR-type" evidence="4">
    <location>
        <begin position="5"/>
        <end position="137"/>
    </location>
</feature>
<evidence type="ECO:0000313" key="5">
    <source>
        <dbReference type="EMBL" id="MDQ0463626.1"/>
    </source>
</evidence>
<dbReference type="Pfam" id="PF01047">
    <property type="entry name" value="MarR"/>
    <property type="match status" value="1"/>
</dbReference>
<name>A0ABU0INQ5_9CAUL</name>